<comment type="caution">
    <text evidence="2">The sequence shown here is derived from an EMBL/GenBank/DDBJ whole genome shotgun (WGS) entry which is preliminary data.</text>
</comment>
<accession>A0A8X6NDS6</accession>
<sequence length="164" mass="18617">MTIIIFLPTPTKVLSRSATSRFWIWEFLCRNSALDNTWALLAVSFCQGGKERVGNLSHVSGNTPEEFTVVLWEREAHTNTKVKNITEWTALSNTSTHRVGICPTRLNVDGAGRTGVRGRDQRSSAFRHSSSSRAPRMNEWANQRRFLIRAKPSQDFCGHDERAR</sequence>
<dbReference type="Proteomes" id="UP000887013">
    <property type="component" value="Unassembled WGS sequence"/>
</dbReference>
<name>A0A8X6NDS6_NEPPI</name>
<protein>
    <submittedName>
        <fullName evidence="2">Uncharacterized protein</fullName>
    </submittedName>
</protein>
<feature type="compositionally biased region" description="Low complexity" evidence="1">
    <location>
        <begin position="123"/>
        <end position="135"/>
    </location>
</feature>
<dbReference type="EMBL" id="BMAW01103576">
    <property type="protein sequence ID" value="GFT09794.1"/>
    <property type="molecule type" value="Genomic_DNA"/>
</dbReference>
<gene>
    <name evidence="2" type="ORF">NPIL_102661</name>
</gene>
<dbReference type="AlphaFoldDB" id="A0A8X6NDS6"/>
<evidence type="ECO:0000313" key="3">
    <source>
        <dbReference type="Proteomes" id="UP000887013"/>
    </source>
</evidence>
<evidence type="ECO:0000313" key="2">
    <source>
        <dbReference type="EMBL" id="GFT09794.1"/>
    </source>
</evidence>
<keyword evidence="3" id="KW-1185">Reference proteome</keyword>
<evidence type="ECO:0000256" key="1">
    <source>
        <dbReference type="SAM" id="MobiDB-lite"/>
    </source>
</evidence>
<reference evidence="2" key="1">
    <citation type="submission" date="2020-08" db="EMBL/GenBank/DDBJ databases">
        <title>Multicomponent nature underlies the extraordinary mechanical properties of spider dragline silk.</title>
        <authorList>
            <person name="Kono N."/>
            <person name="Nakamura H."/>
            <person name="Mori M."/>
            <person name="Yoshida Y."/>
            <person name="Ohtoshi R."/>
            <person name="Malay A.D."/>
            <person name="Moran D.A.P."/>
            <person name="Tomita M."/>
            <person name="Numata K."/>
            <person name="Arakawa K."/>
        </authorList>
    </citation>
    <scope>NUCLEOTIDE SEQUENCE</scope>
</reference>
<feature type="region of interest" description="Disordered" evidence="1">
    <location>
        <begin position="112"/>
        <end position="138"/>
    </location>
</feature>
<proteinExistence type="predicted"/>
<organism evidence="2 3">
    <name type="scientific">Nephila pilipes</name>
    <name type="common">Giant wood spider</name>
    <name type="synonym">Nephila maculata</name>
    <dbReference type="NCBI Taxonomy" id="299642"/>
    <lineage>
        <taxon>Eukaryota</taxon>
        <taxon>Metazoa</taxon>
        <taxon>Ecdysozoa</taxon>
        <taxon>Arthropoda</taxon>
        <taxon>Chelicerata</taxon>
        <taxon>Arachnida</taxon>
        <taxon>Araneae</taxon>
        <taxon>Araneomorphae</taxon>
        <taxon>Entelegynae</taxon>
        <taxon>Araneoidea</taxon>
        <taxon>Nephilidae</taxon>
        <taxon>Nephila</taxon>
    </lineage>
</organism>